<accession>A0A931I2X8</accession>
<keyword evidence="2" id="KW-1185">Reference proteome</keyword>
<name>A0A931I2X8_9HYPH</name>
<comment type="caution">
    <text evidence="1">The sequence shown here is derived from an EMBL/GenBank/DDBJ whole genome shotgun (WGS) entry which is preliminary data.</text>
</comment>
<sequence length="77" mass="8337">MRAFVFLLLGAAIAIGVLIMTNVITVEQIQAGRLPDIDVTVRDPGQLPEYEVKTGDVNVTTETKTIEVPEVEVTPAE</sequence>
<dbReference type="Proteomes" id="UP000631694">
    <property type="component" value="Unassembled WGS sequence"/>
</dbReference>
<dbReference type="RefSeq" id="WP_197311936.1">
    <property type="nucleotide sequence ID" value="NZ_JADZLT010000051.1"/>
</dbReference>
<evidence type="ECO:0000313" key="1">
    <source>
        <dbReference type="EMBL" id="MBH0238857.1"/>
    </source>
</evidence>
<reference evidence="1" key="1">
    <citation type="submission" date="2020-12" db="EMBL/GenBank/DDBJ databases">
        <title>Methylobrevis albus sp. nov., isolated from fresh water lack sediment.</title>
        <authorList>
            <person name="Zou Q."/>
        </authorList>
    </citation>
    <scope>NUCLEOTIDE SEQUENCE</scope>
    <source>
        <strain evidence="1">L22</strain>
    </source>
</reference>
<proteinExistence type="predicted"/>
<gene>
    <name evidence="1" type="ORF">I5731_13560</name>
</gene>
<dbReference type="AlphaFoldDB" id="A0A931I2X8"/>
<protein>
    <submittedName>
        <fullName evidence="1">Uncharacterized protein</fullName>
    </submittedName>
</protein>
<dbReference type="EMBL" id="JADZLT010000051">
    <property type="protein sequence ID" value="MBH0238857.1"/>
    <property type="molecule type" value="Genomic_DNA"/>
</dbReference>
<evidence type="ECO:0000313" key="2">
    <source>
        <dbReference type="Proteomes" id="UP000631694"/>
    </source>
</evidence>
<organism evidence="1 2">
    <name type="scientific">Methylobrevis albus</name>
    <dbReference type="NCBI Taxonomy" id="2793297"/>
    <lineage>
        <taxon>Bacteria</taxon>
        <taxon>Pseudomonadati</taxon>
        <taxon>Pseudomonadota</taxon>
        <taxon>Alphaproteobacteria</taxon>
        <taxon>Hyphomicrobiales</taxon>
        <taxon>Pleomorphomonadaceae</taxon>
        <taxon>Methylobrevis</taxon>
    </lineage>
</organism>